<evidence type="ECO:0000256" key="6">
    <source>
        <dbReference type="ARBA" id="ARBA00022475"/>
    </source>
</evidence>
<keyword evidence="17" id="KW-0460">Magnesium</keyword>
<dbReference type="CDD" id="cd04157">
    <property type="entry name" value="Arl6"/>
    <property type="match status" value="1"/>
</dbReference>
<dbReference type="NCBIfam" id="TIGR00231">
    <property type="entry name" value="small_GTP"/>
    <property type="match status" value="1"/>
</dbReference>
<dbReference type="SMART" id="SM00178">
    <property type="entry name" value="SAR"/>
    <property type="match status" value="1"/>
</dbReference>
<keyword evidence="12" id="KW-0472">Membrane</keyword>
<sequence>SSGMGSALGKREANVLVVGLDNSGKTTIINKLKPANATMQNIVPTVGFNVERLEMKNLRMTCFDMSGQGRYRNMWEHYYRDCDAIIFVIDSSDKLRFVVAKDELEQLLAHDAIRTRGIPFLFYANKMDHKDALSPVKCTQMLGLKDCLSNKSWNIVPSNAISGEGLQAGIDWLAEEVRRLPPRK</sequence>
<keyword evidence="10" id="KW-0970">Cilium biogenesis/degradation</keyword>
<dbReference type="GO" id="GO:0003924">
    <property type="term" value="F:GTPase activity"/>
    <property type="evidence" value="ECO:0007669"/>
    <property type="project" value="InterPro"/>
</dbReference>
<evidence type="ECO:0000256" key="8">
    <source>
        <dbReference type="ARBA" id="ARBA00022707"/>
    </source>
</evidence>
<feature type="non-terminal residue" evidence="19">
    <location>
        <position position="1"/>
    </location>
</feature>
<dbReference type="InterPro" id="IPR006689">
    <property type="entry name" value="Small_GTPase_ARF/SAR"/>
</dbReference>
<accession>A0A267FU06</accession>
<keyword evidence="8" id="KW-0519">Myristate</keyword>
<proteinExistence type="inferred from homology"/>
<dbReference type="PRINTS" id="PR00328">
    <property type="entry name" value="SAR1GTPBP"/>
</dbReference>
<dbReference type="InterPro" id="IPR024156">
    <property type="entry name" value="Small_GTPase_ARF"/>
</dbReference>
<keyword evidence="17" id="KW-0479">Metal-binding</keyword>
<keyword evidence="11 16" id="KW-0342">GTP-binding</keyword>
<evidence type="ECO:0000256" key="9">
    <source>
        <dbReference type="ARBA" id="ARBA00022741"/>
    </source>
</evidence>
<dbReference type="Pfam" id="PF00025">
    <property type="entry name" value="Arf"/>
    <property type="match status" value="1"/>
</dbReference>
<feature type="binding site" evidence="16">
    <location>
        <begin position="125"/>
        <end position="128"/>
    </location>
    <ligand>
        <name>GTP</name>
        <dbReference type="ChEBI" id="CHEBI:37565"/>
    </ligand>
</feature>
<comment type="caution">
    <text evidence="19">The sequence shown here is derived from an EMBL/GenBank/DDBJ whole genome shotgun (WGS) entry which is preliminary data.</text>
</comment>
<dbReference type="InterPro" id="IPR005225">
    <property type="entry name" value="Small_GTP-bd"/>
</dbReference>
<dbReference type="PROSITE" id="PS51417">
    <property type="entry name" value="ARF"/>
    <property type="match status" value="1"/>
</dbReference>
<dbReference type="FunFam" id="3.40.50.300:FF:000457">
    <property type="entry name" value="ADP-ribosylation factor-like protein 6"/>
    <property type="match status" value="1"/>
</dbReference>
<dbReference type="OrthoDB" id="442317at2759"/>
<feature type="binding site" evidence="17">
    <location>
        <position position="45"/>
    </location>
    <ligand>
        <name>Mg(2+)</name>
        <dbReference type="ChEBI" id="CHEBI:18420"/>
    </ligand>
</feature>
<keyword evidence="20" id="KW-1185">Reference proteome</keyword>
<evidence type="ECO:0000256" key="10">
    <source>
        <dbReference type="ARBA" id="ARBA00022794"/>
    </source>
</evidence>
<keyword evidence="14" id="KW-0966">Cell projection</keyword>
<reference evidence="19 20" key="1">
    <citation type="submission" date="2017-06" db="EMBL/GenBank/DDBJ databases">
        <title>A platform for efficient transgenesis in Macrostomum lignano, a flatworm model organism for stem cell research.</title>
        <authorList>
            <person name="Berezikov E."/>
        </authorList>
    </citation>
    <scope>NUCLEOTIDE SEQUENCE [LARGE SCALE GENOMIC DNA]</scope>
    <source>
        <strain evidence="19">DV1</strain>
        <tissue evidence="19">Whole organism</tissue>
    </source>
</reference>
<evidence type="ECO:0000256" key="15">
    <source>
        <dbReference type="ARBA" id="ARBA00023288"/>
    </source>
</evidence>
<dbReference type="EMBL" id="NIVC01000755">
    <property type="protein sequence ID" value="PAA77271.1"/>
    <property type="molecule type" value="Genomic_DNA"/>
</dbReference>
<keyword evidence="9 16" id="KW-0547">Nucleotide-binding</keyword>
<name>A0A267FU06_9PLAT</name>
<evidence type="ECO:0000256" key="12">
    <source>
        <dbReference type="ARBA" id="ARBA00023136"/>
    </source>
</evidence>
<keyword evidence="7" id="KW-0963">Cytoplasm</keyword>
<feature type="binding site" evidence="17">
    <location>
        <position position="26"/>
    </location>
    <ligand>
        <name>Mg(2+)</name>
        <dbReference type="ChEBI" id="CHEBI:18420"/>
    </ligand>
</feature>
<dbReference type="Gene3D" id="3.40.50.300">
    <property type="entry name" value="P-loop containing nucleotide triphosphate hydrolases"/>
    <property type="match status" value="1"/>
</dbReference>
<evidence type="ECO:0000256" key="3">
    <source>
        <dbReference type="ARBA" id="ARBA00004522"/>
    </source>
</evidence>
<protein>
    <recommendedName>
        <fullName evidence="5">ADP-ribosylation factor-like protein 6</fullName>
    </recommendedName>
</protein>
<dbReference type="PANTHER" id="PTHR11711">
    <property type="entry name" value="ADP RIBOSYLATION FACTOR-RELATED"/>
    <property type="match status" value="1"/>
</dbReference>
<evidence type="ECO:0000256" key="4">
    <source>
        <dbReference type="ARBA" id="ARBA00010290"/>
    </source>
</evidence>
<keyword evidence="6" id="KW-1003">Cell membrane</keyword>
<dbReference type="SMART" id="SM00177">
    <property type="entry name" value="ARF"/>
    <property type="match status" value="1"/>
</dbReference>
<evidence type="ECO:0000313" key="20">
    <source>
        <dbReference type="Proteomes" id="UP000215902"/>
    </source>
</evidence>
<gene>
    <name evidence="19" type="ORF">BOX15_Mlig012428g2</name>
</gene>
<dbReference type="STRING" id="282301.A0A267FU06"/>
<dbReference type="GO" id="GO:0046872">
    <property type="term" value="F:metal ion binding"/>
    <property type="evidence" value="ECO:0007669"/>
    <property type="project" value="UniProtKB-KW"/>
</dbReference>
<comment type="subcellular location">
    <subcellularLocation>
        <location evidence="3">Cell projection</location>
        <location evidence="3">Cilium membrane</location>
        <topology evidence="3">Peripheral membrane protein</topology>
        <orientation evidence="3">Cytoplasmic side</orientation>
    </subcellularLocation>
    <subcellularLocation>
        <location evidence="2">Cytoplasm</location>
        <location evidence="2">Cytoskeleton</location>
        <location evidence="2">Cilium axoneme</location>
    </subcellularLocation>
    <subcellularLocation>
        <location evidence="1">Cytoplasm</location>
        <location evidence="1">Cytoskeleton</location>
        <location evidence="1">Cilium basal body</location>
    </subcellularLocation>
</comment>
<dbReference type="GO" id="GO:0060170">
    <property type="term" value="C:ciliary membrane"/>
    <property type="evidence" value="ECO:0007669"/>
    <property type="project" value="UniProtKB-SubCell"/>
</dbReference>
<evidence type="ECO:0000256" key="7">
    <source>
        <dbReference type="ARBA" id="ARBA00022490"/>
    </source>
</evidence>
<evidence type="ECO:0000256" key="16">
    <source>
        <dbReference type="PIRSR" id="PIRSR606689-1"/>
    </source>
</evidence>
<dbReference type="GO" id="GO:0030030">
    <property type="term" value="P:cell projection organization"/>
    <property type="evidence" value="ECO:0007669"/>
    <property type="project" value="UniProtKB-KW"/>
</dbReference>
<keyword evidence="15" id="KW-0449">Lipoprotein</keyword>
<evidence type="ECO:0000256" key="13">
    <source>
        <dbReference type="ARBA" id="ARBA00023212"/>
    </source>
</evidence>
<dbReference type="Proteomes" id="UP000215902">
    <property type="component" value="Unassembled WGS sequence"/>
</dbReference>
<evidence type="ECO:0000256" key="1">
    <source>
        <dbReference type="ARBA" id="ARBA00004120"/>
    </source>
</evidence>
<organism evidence="19 20">
    <name type="scientific">Macrostomum lignano</name>
    <dbReference type="NCBI Taxonomy" id="282301"/>
    <lineage>
        <taxon>Eukaryota</taxon>
        <taxon>Metazoa</taxon>
        <taxon>Spiralia</taxon>
        <taxon>Lophotrochozoa</taxon>
        <taxon>Platyhelminthes</taxon>
        <taxon>Rhabditophora</taxon>
        <taxon>Macrostomorpha</taxon>
        <taxon>Macrostomida</taxon>
        <taxon>Macrostomidae</taxon>
        <taxon>Macrostomum</taxon>
    </lineage>
</organism>
<comment type="similarity">
    <text evidence="4 18">Belongs to the small GTPase superfamily. Arf family.</text>
</comment>
<evidence type="ECO:0000256" key="14">
    <source>
        <dbReference type="ARBA" id="ARBA00023273"/>
    </source>
</evidence>
<evidence type="ECO:0000256" key="5">
    <source>
        <dbReference type="ARBA" id="ARBA00019766"/>
    </source>
</evidence>
<dbReference type="InterPro" id="IPR027417">
    <property type="entry name" value="P-loop_NTPase"/>
</dbReference>
<evidence type="ECO:0000313" key="19">
    <source>
        <dbReference type="EMBL" id="PAA77271.1"/>
    </source>
</evidence>
<dbReference type="GO" id="GO:0005525">
    <property type="term" value="F:GTP binding"/>
    <property type="evidence" value="ECO:0007669"/>
    <property type="project" value="UniProtKB-KW"/>
</dbReference>
<feature type="binding site" evidence="16">
    <location>
        <begin position="19"/>
        <end position="26"/>
    </location>
    <ligand>
        <name>GTP</name>
        <dbReference type="ChEBI" id="CHEBI:37565"/>
    </ligand>
</feature>
<dbReference type="GO" id="GO:0005930">
    <property type="term" value="C:axoneme"/>
    <property type="evidence" value="ECO:0007669"/>
    <property type="project" value="UniProtKB-SubCell"/>
</dbReference>
<evidence type="ECO:0000256" key="2">
    <source>
        <dbReference type="ARBA" id="ARBA00004430"/>
    </source>
</evidence>
<evidence type="ECO:0000256" key="11">
    <source>
        <dbReference type="ARBA" id="ARBA00023134"/>
    </source>
</evidence>
<dbReference type="InterPro" id="IPR041839">
    <property type="entry name" value="Arl6"/>
</dbReference>
<keyword evidence="13" id="KW-0206">Cytoskeleton</keyword>
<dbReference type="SUPFAM" id="SSF52540">
    <property type="entry name" value="P-loop containing nucleoside triphosphate hydrolases"/>
    <property type="match status" value="1"/>
</dbReference>
<evidence type="ECO:0000256" key="18">
    <source>
        <dbReference type="RuleBase" id="RU003925"/>
    </source>
</evidence>
<evidence type="ECO:0000256" key="17">
    <source>
        <dbReference type="PIRSR" id="PIRSR606689-2"/>
    </source>
</evidence>
<dbReference type="AlphaFoldDB" id="A0A267FU06"/>
<feature type="binding site" evidence="16">
    <location>
        <position position="67"/>
    </location>
    <ligand>
        <name>GTP</name>
        <dbReference type="ChEBI" id="CHEBI:37565"/>
    </ligand>
</feature>